<feature type="compositionally biased region" description="Polar residues" evidence="6">
    <location>
        <begin position="369"/>
        <end position="393"/>
    </location>
</feature>
<keyword evidence="3" id="KW-0805">Transcription regulation</keyword>
<evidence type="ECO:0000256" key="5">
    <source>
        <dbReference type="ARBA" id="ARBA00023242"/>
    </source>
</evidence>
<keyword evidence="4" id="KW-0804">Transcription</keyword>
<keyword evidence="8" id="KW-1185">Reference proteome</keyword>
<dbReference type="Pfam" id="PF04934">
    <property type="entry name" value="Med6"/>
    <property type="match status" value="2"/>
</dbReference>
<evidence type="ECO:0000256" key="4">
    <source>
        <dbReference type="ARBA" id="ARBA00023163"/>
    </source>
</evidence>
<dbReference type="GO" id="GO:0016592">
    <property type="term" value="C:mediator complex"/>
    <property type="evidence" value="ECO:0007669"/>
    <property type="project" value="InterPro"/>
</dbReference>
<dbReference type="Proteomes" id="UP000031036">
    <property type="component" value="Unassembled WGS sequence"/>
</dbReference>
<organism evidence="7 8">
    <name type="scientific">Toxocara canis</name>
    <name type="common">Canine roundworm</name>
    <dbReference type="NCBI Taxonomy" id="6265"/>
    <lineage>
        <taxon>Eukaryota</taxon>
        <taxon>Metazoa</taxon>
        <taxon>Ecdysozoa</taxon>
        <taxon>Nematoda</taxon>
        <taxon>Chromadorea</taxon>
        <taxon>Rhabditida</taxon>
        <taxon>Spirurina</taxon>
        <taxon>Ascaridomorpha</taxon>
        <taxon>Ascaridoidea</taxon>
        <taxon>Toxocaridae</taxon>
        <taxon>Toxocara</taxon>
    </lineage>
</organism>
<protein>
    <submittedName>
        <fullName evidence="7">Mediator of RNA polymerase II transcription subunit 6</fullName>
    </submittedName>
</protein>
<evidence type="ECO:0000256" key="3">
    <source>
        <dbReference type="ARBA" id="ARBA00023015"/>
    </source>
</evidence>
<feature type="compositionally biased region" description="Basic and acidic residues" evidence="6">
    <location>
        <begin position="424"/>
        <end position="434"/>
    </location>
</feature>
<dbReference type="GO" id="GO:0003712">
    <property type="term" value="F:transcription coregulator activity"/>
    <property type="evidence" value="ECO:0007669"/>
    <property type="project" value="InterPro"/>
</dbReference>
<proteinExistence type="inferred from homology"/>
<comment type="similarity">
    <text evidence="2">Belongs to the Mediator complex subunit 6 family.</text>
</comment>
<dbReference type="GO" id="GO:0006357">
    <property type="term" value="P:regulation of transcription by RNA polymerase II"/>
    <property type="evidence" value="ECO:0007669"/>
    <property type="project" value="InterPro"/>
</dbReference>
<comment type="subcellular location">
    <subcellularLocation>
        <location evidence="1">Nucleus</location>
    </subcellularLocation>
</comment>
<dbReference type="InterPro" id="IPR007018">
    <property type="entry name" value="Mediator_Med6"/>
</dbReference>
<dbReference type="AlphaFoldDB" id="A0A0B2VPG3"/>
<dbReference type="STRING" id="6265.A0A0B2VPG3"/>
<feature type="region of interest" description="Disordered" evidence="6">
    <location>
        <begin position="292"/>
        <end position="313"/>
    </location>
</feature>
<evidence type="ECO:0000256" key="6">
    <source>
        <dbReference type="SAM" id="MobiDB-lite"/>
    </source>
</evidence>
<evidence type="ECO:0000313" key="8">
    <source>
        <dbReference type="Proteomes" id="UP000031036"/>
    </source>
</evidence>
<gene>
    <name evidence="7" type="primary">mdt-6</name>
    <name evidence="7" type="ORF">Tcan_14233</name>
</gene>
<comment type="caution">
    <text evidence="7">The sequence shown here is derived from an EMBL/GenBank/DDBJ whole genome shotgun (WGS) entry which is preliminary data.</text>
</comment>
<dbReference type="EMBL" id="JPKZ01001280">
    <property type="protein sequence ID" value="KHN82930.1"/>
    <property type="molecule type" value="Genomic_DNA"/>
</dbReference>
<evidence type="ECO:0000256" key="2">
    <source>
        <dbReference type="ARBA" id="ARBA00007526"/>
    </source>
</evidence>
<evidence type="ECO:0000313" key="7">
    <source>
        <dbReference type="EMBL" id="KHN82930.1"/>
    </source>
</evidence>
<dbReference type="Gene3D" id="3.10.450.580">
    <property type="entry name" value="Mediator complex, subunit Med6"/>
    <property type="match status" value="2"/>
</dbReference>
<sequence>MIPSVGGARGMGMGQPQGGYMGGANVGGASGCAHQQVTSLLHQSFKNPNWPPNFITAENVLDYFCDPSNVFYDVSSCNQHLKMQNLNRPIHECLQSMQGIQFAVVGANHPLYVIVKQRRNSPTNGGYMGGANVGGASGCAHQQVTSLLHQSFKNPNWPPNFITAENVLDYFCDPSNVFYDVSSCNQHLKMQNLNRPIHECLQSMQGIQFAVVGANHPLYVIVKQRRNSPTNVTPLCYYYVVNGTVYQCPDLYTFVQSRLIGAVDPLRRALEQARQFSRYNVAKGYYWEFKEPTGESDKEEKEEEKPLTARSTFFQRTRTEQLLRDLFERFPPPDDVKFELDSSEIASGEVNAGDRSGAPSRMGPEAGATANTPSERQQPQPQTGATAKQNVTGPASVPPPETQSNGAAHETSGPMSFPLNGHHQGTDVKRFKME</sequence>
<keyword evidence="5" id="KW-0539">Nucleus</keyword>
<reference evidence="7 8" key="1">
    <citation type="submission" date="2014-11" db="EMBL/GenBank/DDBJ databases">
        <title>Genetic blueprint of the zoonotic pathogen Toxocara canis.</title>
        <authorList>
            <person name="Zhu X.-Q."/>
            <person name="Korhonen P.K."/>
            <person name="Cai H."/>
            <person name="Young N.D."/>
            <person name="Nejsum P."/>
            <person name="von Samson-Himmelstjerna G."/>
            <person name="Boag P.R."/>
            <person name="Tan P."/>
            <person name="Li Q."/>
            <person name="Min J."/>
            <person name="Yang Y."/>
            <person name="Wang X."/>
            <person name="Fang X."/>
            <person name="Hall R.S."/>
            <person name="Hofmann A."/>
            <person name="Sternberg P.W."/>
            <person name="Jex A.R."/>
            <person name="Gasser R.B."/>
        </authorList>
    </citation>
    <scope>NUCLEOTIDE SEQUENCE [LARGE SCALE GENOMIC DNA]</scope>
    <source>
        <strain evidence="7">PN_DK_2014</strain>
    </source>
</reference>
<dbReference type="PANTHER" id="PTHR13104">
    <property type="entry name" value="MED-6-RELATED"/>
    <property type="match status" value="1"/>
</dbReference>
<dbReference type="InterPro" id="IPR038566">
    <property type="entry name" value="Mediator_Med6_sf"/>
</dbReference>
<name>A0A0B2VPG3_TOXCA</name>
<accession>A0A0B2VPG3</accession>
<dbReference type="OrthoDB" id="344220at2759"/>
<feature type="region of interest" description="Disordered" evidence="6">
    <location>
        <begin position="347"/>
        <end position="434"/>
    </location>
</feature>
<evidence type="ECO:0000256" key="1">
    <source>
        <dbReference type="ARBA" id="ARBA00004123"/>
    </source>
</evidence>
<feature type="compositionally biased region" description="Basic and acidic residues" evidence="6">
    <location>
        <begin position="292"/>
        <end position="307"/>
    </location>
</feature>